<reference evidence="1" key="1">
    <citation type="journal article" date="2022" name="bioRxiv">
        <title>Sequencing and chromosome-scale assembly of the giantPleurodeles waltlgenome.</title>
        <authorList>
            <person name="Brown T."/>
            <person name="Elewa A."/>
            <person name="Iarovenko S."/>
            <person name="Subramanian E."/>
            <person name="Araus A.J."/>
            <person name="Petzold A."/>
            <person name="Susuki M."/>
            <person name="Suzuki K.-i.T."/>
            <person name="Hayashi T."/>
            <person name="Toyoda A."/>
            <person name="Oliveira C."/>
            <person name="Osipova E."/>
            <person name="Leigh N.D."/>
            <person name="Simon A."/>
            <person name="Yun M.H."/>
        </authorList>
    </citation>
    <scope>NUCLEOTIDE SEQUENCE</scope>
    <source>
        <strain evidence="1">20211129_DDA</strain>
        <tissue evidence="1">Liver</tissue>
    </source>
</reference>
<accession>A0AAV7UPI3</accession>
<keyword evidence="2" id="KW-1185">Reference proteome</keyword>
<dbReference type="AlphaFoldDB" id="A0AAV7UPI3"/>
<organism evidence="1 2">
    <name type="scientific">Pleurodeles waltl</name>
    <name type="common">Iberian ribbed newt</name>
    <dbReference type="NCBI Taxonomy" id="8319"/>
    <lineage>
        <taxon>Eukaryota</taxon>
        <taxon>Metazoa</taxon>
        <taxon>Chordata</taxon>
        <taxon>Craniata</taxon>
        <taxon>Vertebrata</taxon>
        <taxon>Euteleostomi</taxon>
        <taxon>Amphibia</taxon>
        <taxon>Batrachia</taxon>
        <taxon>Caudata</taxon>
        <taxon>Salamandroidea</taxon>
        <taxon>Salamandridae</taxon>
        <taxon>Pleurodelinae</taxon>
        <taxon>Pleurodeles</taxon>
    </lineage>
</organism>
<evidence type="ECO:0000313" key="1">
    <source>
        <dbReference type="EMBL" id="KAJ1190364.1"/>
    </source>
</evidence>
<dbReference type="Proteomes" id="UP001066276">
    <property type="component" value="Chromosome 3_1"/>
</dbReference>
<comment type="caution">
    <text evidence="1">The sequence shown here is derived from an EMBL/GenBank/DDBJ whole genome shotgun (WGS) entry which is preliminary data.</text>
</comment>
<evidence type="ECO:0008006" key="3">
    <source>
        <dbReference type="Google" id="ProtNLM"/>
    </source>
</evidence>
<protein>
    <recommendedName>
        <fullName evidence="3">Secreted protein</fullName>
    </recommendedName>
</protein>
<proteinExistence type="predicted"/>
<gene>
    <name evidence="1" type="ORF">NDU88_007102</name>
</gene>
<sequence>MWGRGPTFIASVVAHMRGYRSACAAKMTCGSRTTSTKAIGICSSSDAKNGFCNSDIGNIFGKQGFLWLMTKGTE</sequence>
<dbReference type="EMBL" id="JANPWB010000005">
    <property type="protein sequence ID" value="KAJ1190364.1"/>
    <property type="molecule type" value="Genomic_DNA"/>
</dbReference>
<evidence type="ECO:0000313" key="2">
    <source>
        <dbReference type="Proteomes" id="UP001066276"/>
    </source>
</evidence>
<name>A0AAV7UPI3_PLEWA</name>